<dbReference type="EMBL" id="CM045764">
    <property type="protein sequence ID" value="KAI8005834.1"/>
    <property type="molecule type" value="Genomic_DNA"/>
</dbReference>
<reference evidence="1 2" key="1">
    <citation type="journal article" date="2022" name="Plant J.">
        <title>Chromosome-level genome of Camellia lanceoleosa provides a valuable resource for understanding genome evolution and self-incompatibility.</title>
        <authorList>
            <person name="Gong W."/>
            <person name="Xiao S."/>
            <person name="Wang L."/>
            <person name="Liao Z."/>
            <person name="Chang Y."/>
            <person name="Mo W."/>
            <person name="Hu G."/>
            <person name="Li W."/>
            <person name="Zhao G."/>
            <person name="Zhu H."/>
            <person name="Hu X."/>
            <person name="Ji K."/>
            <person name="Xiang X."/>
            <person name="Song Q."/>
            <person name="Yuan D."/>
            <person name="Jin S."/>
            <person name="Zhang L."/>
        </authorList>
    </citation>
    <scope>NUCLEOTIDE SEQUENCE [LARGE SCALE GENOMIC DNA]</scope>
    <source>
        <strain evidence="1">SQ_2022a</strain>
    </source>
</reference>
<gene>
    <name evidence="1" type="ORF">LOK49_LG07G01145</name>
</gene>
<evidence type="ECO:0000313" key="2">
    <source>
        <dbReference type="Proteomes" id="UP001060215"/>
    </source>
</evidence>
<accession>A0ACC0GXU8</accession>
<protein>
    <submittedName>
        <fullName evidence="1">LOB domain-containing protein 1</fullName>
    </submittedName>
</protein>
<comment type="caution">
    <text evidence="1">The sequence shown here is derived from an EMBL/GenBank/DDBJ whole genome shotgun (WGS) entry which is preliminary data.</text>
</comment>
<name>A0ACC0GXU8_9ERIC</name>
<proteinExistence type="predicted"/>
<evidence type="ECO:0000313" key="1">
    <source>
        <dbReference type="EMBL" id="KAI8005834.1"/>
    </source>
</evidence>
<organism evidence="1 2">
    <name type="scientific">Camellia lanceoleosa</name>
    <dbReference type="NCBI Taxonomy" id="1840588"/>
    <lineage>
        <taxon>Eukaryota</taxon>
        <taxon>Viridiplantae</taxon>
        <taxon>Streptophyta</taxon>
        <taxon>Embryophyta</taxon>
        <taxon>Tracheophyta</taxon>
        <taxon>Spermatophyta</taxon>
        <taxon>Magnoliopsida</taxon>
        <taxon>eudicotyledons</taxon>
        <taxon>Gunneridae</taxon>
        <taxon>Pentapetalae</taxon>
        <taxon>asterids</taxon>
        <taxon>Ericales</taxon>
        <taxon>Theaceae</taxon>
        <taxon>Camellia</taxon>
    </lineage>
</organism>
<dbReference type="Proteomes" id="UP001060215">
    <property type="component" value="Chromosome 7"/>
</dbReference>
<sequence length="214" mass="23668">MMSHVIFCLYISQSNSSTFLLRSTHHLQISLSLSLSLSLSRKMEWTPLASSSSKTQSPPLPPPPSSGVIMSPCGACKILRRRCVNNCLLAPYFPPTDLFKFGVAHRVFGASNIIKLLQELPESQRADAVSSIVYESNARIKDPVYGCTGIIYQLHKKVTELQAELAKTQAQLVSMQCMQAMDTSQSQQQNPPYDNSGFSFDGSNVGLAWEHPWT</sequence>
<keyword evidence="2" id="KW-1185">Reference proteome</keyword>